<comment type="caution">
    <text evidence="9">The sequence shown here is derived from an EMBL/GenBank/DDBJ whole genome shotgun (WGS) entry which is preliminary data.</text>
</comment>
<evidence type="ECO:0000313" key="10">
    <source>
        <dbReference type="Proteomes" id="UP000247498"/>
    </source>
</evidence>
<dbReference type="Pfam" id="PF00625">
    <property type="entry name" value="Guanylate_kin"/>
    <property type="match status" value="1"/>
</dbReference>
<dbReference type="PROSITE" id="PS00856">
    <property type="entry name" value="GUANYLATE_KINASE_1"/>
    <property type="match status" value="1"/>
</dbReference>
<evidence type="ECO:0000256" key="7">
    <source>
        <dbReference type="SAM" id="MobiDB-lite"/>
    </source>
</evidence>
<accession>A0A2V0P727</accession>
<evidence type="ECO:0000256" key="2">
    <source>
        <dbReference type="ARBA" id="ARBA00012961"/>
    </source>
</evidence>
<keyword evidence="10" id="KW-1185">Reference proteome</keyword>
<dbReference type="InterPro" id="IPR008144">
    <property type="entry name" value="Guanylate_kin-like_dom"/>
</dbReference>
<dbReference type="PANTHER" id="PTHR23117:SF13">
    <property type="entry name" value="GUANYLATE KINASE"/>
    <property type="match status" value="1"/>
</dbReference>
<evidence type="ECO:0000256" key="6">
    <source>
        <dbReference type="ARBA" id="ARBA00022840"/>
    </source>
</evidence>
<dbReference type="InterPro" id="IPR008145">
    <property type="entry name" value="GK/Ca_channel_bsu"/>
</dbReference>
<proteinExistence type="inferred from homology"/>
<reference evidence="9 10" key="1">
    <citation type="journal article" date="2018" name="Sci. Rep.">
        <title>Raphidocelis subcapitata (=Pseudokirchneriella subcapitata) provides an insight into genome evolution and environmental adaptations in the Sphaeropleales.</title>
        <authorList>
            <person name="Suzuki S."/>
            <person name="Yamaguchi H."/>
            <person name="Nakajima N."/>
            <person name="Kawachi M."/>
        </authorList>
    </citation>
    <scope>NUCLEOTIDE SEQUENCE [LARGE SCALE GENOMIC DNA]</scope>
    <source>
        <strain evidence="9 10">NIES-35</strain>
    </source>
</reference>
<dbReference type="GO" id="GO:0005829">
    <property type="term" value="C:cytosol"/>
    <property type="evidence" value="ECO:0007669"/>
    <property type="project" value="TreeGrafter"/>
</dbReference>
<organism evidence="9 10">
    <name type="scientific">Raphidocelis subcapitata</name>
    <dbReference type="NCBI Taxonomy" id="307507"/>
    <lineage>
        <taxon>Eukaryota</taxon>
        <taxon>Viridiplantae</taxon>
        <taxon>Chlorophyta</taxon>
        <taxon>core chlorophytes</taxon>
        <taxon>Chlorophyceae</taxon>
        <taxon>CS clade</taxon>
        <taxon>Sphaeropleales</taxon>
        <taxon>Selenastraceae</taxon>
        <taxon>Raphidocelis</taxon>
    </lineage>
</organism>
<evidence type="ECO:0000256" key="1">
    <source>
        <dbReference type="ARBA" id="ARBA00005790"/>
    </source>
</evidence>
<evidence type="ECO:0000256" key="4">
    <source>
        <dbReference type="ARBA" id="ARBA00022741"/>
    </source>
</evidence>
<dbReference type="InterPro" id="IPR020590">
    <property type="entry name" value="Guanylate_kinase_CS"/>
</dbReference>
<protein>
    <recommendedName>
        <fullName evidence="2">guanylate kinase</fullName>
        <ecNumber evidence="2">2.7.4.8</ecNumber>
    </recommendedName>
</protein>
<dbReference type="FunCoup" id="A0A2V0P727">
    <property type="interactions" value="1487"/>
</dbReference>
<evidence type="ECO:0000256" key="5">
    <source>
        <dbReference type="ARBA" id="ARBA00022777"/>
    </source>
</evidence>
<dbReference type="SMART" id="SM00072">
    <property type="entry name" value="GuKc"/>
    <property type="match status" value="1"/>
</dbReference>
<dbReference type="GO" id="GO:0004385">
    <property type="term" value="F:GMP kinase activity"/>
    <property type="evidence" value="ECO:0007669"/>
    <property type="project" value="UniProtKB-EC"/>
</dbReference>
<sequence>MRCLGALRGPARIALRQQQACRAAAAAPRAQAPRRGAAGGAAAPLPPRAAAAGATGVSQPDAAVAAMMAQLEQRIGALDNGPMVPHPRPRVVVLSGSSGVGKDSVIAELRRLRPDLHFVITATSRAMRPGEVHGRDYFFVSKQQFEDWIEGGKLLEHAVVYGEYKGIPMQQVEEALARGTDVVLRLDVQGAATVRKLMPEVISIFLAAESEAALAARLVGRATEPLEKLVTRVQTAREETARMGEFDYVVVNWAGRLEETAAAIAGIIDCEKRRASHLRLPGKQAPAAA</sequence>
<dbReference type="PANTHER" id="PTHR23117">
    <property type="entry name" value="GUANYLATE KINASE-RELATED"/>
    <property type="match status" value="1"/>
</dbReference>
<keyword evidence="6" id="KW-0067">ATP-binding</keyword>
<dbReference type="OrthoDB" id="6334211at2759"/>
<dbReference type="Gene3D" id="3.40.50.300">
    <property type="entry name" value="P-loop containing nucleotide triphosphate hydrolases"/>
    <property type="match status" value="1"/>
</dbReference>
<keyword evidence="4" id="KW-0547">Nucleotide-binding</keyword>
<dbReference type="CDD" id="cd00071">
    <property type="entry name" value="GMPK"/>
    <property type="match status" value="1"/>
</dbReference>
<dbReference type="PROSITE" id="PS50052">
    <property type="entry name" value="GUANYLATE_KINASE_2"/>
    <property type="match status" value="1"/>
</dbReference>
<feature type="domain" description="Guanylate kinase-like" evidence="8">
    <location>
        <begin position="89"/>
        <end position="269"/>
    </location>
</feature>
<dbReference type="Proteomes" id="UP000247498">
    <property type="component" value="Unassembled WGS sequence"/>
</dbReference>
<dbReference type="InterPro" id="IPR027417">
    <property type="entry name" value="P-loop_NTPase"/>
</dbReference>
<dbReference type="Gene3D" id="3.30.63.10">
    <property type="entry name" value="Guanylate Kinase phosphate binding domain"/>
    <property type="match status" value="1"/>
</dbReference>
<dbReference type="EMBL" id="BDRX01000036">
    <property type="protein sequence ID" value="GBF92997.1"/>
    <property type="molecule type" value="Genomic_DNA"/>
</dbReference>
<dbReference type="AlphaFoldDB" id="A0A2V0P727"/>
<dbReference type="SUPFAM" id="SSF52540">
    <property type="entry name" value="P-loop containing nucleoside triphosphate hydrolases"/>
    <property type="match status" value="1"/>
</dbReference>
<name>A0A2V0P727_9CHLO</name>
<dbReference type="NCBIfam" id="TIGR03263">
    <property type="entry name" value="guanyl_kin"/>
    <property type="match status" value="1"/>
</dbReference>
<evidence type="ECO:0000259" key="8">
    <source>
        <dbReference type="PROSITE" id="PS50052"/>
    </source>
</evidence>
<dbReference type="InterPro" id="IPR017665">
    <property type="entry name" value="Guanylate_kinase"/>
</dbReference>
<keyword evidence="3" id="KW-0808">Transferase</keyword>
<keyword evidence="5 9" id="KW-0418">Kinase</keyword>
<comment type="similarity">
    <text evidence="1">Belongs to the guanylate kinase family.</text>
</comment>
<evidence type="ECO:0000256" key="3">
    <source>
        <dbReference type="ARBA" id="ARBA00022679"/>
    </source>
</evidence>
<dbReference type="FunFam" id="3.30.63.10:FF:000002">
    <property type="entry name" value="Guanylate kinase 1"/>
    <property type="match status" value="1"/>
</dbReference>
<dbReference type="GO" id="GO:0005524">
    <property type="term" value="F:ATP binding"/>
    <property type="evidence" value="ECO:0007669"/>
    <property type="project" value="UniProtKB-KW"/>
</dbReference>
<dbReference type="STRING" id="307507.A0A2V0P727"/>
<evidence type="ECO:0000313" key="9">
    <source>
        <dbReference type="EMBL" id="GBF92997.1"/>
    </source>
</evidence>
<dbReference type="EC" id="2.7.4.8" evidence="2"/>
<gene>
    <name evidence="9" type="ORF">Rsub_05833</name>
</gene>
<dbReference type="InParanoid" id="A0A2V0P727"/>
<feature type="region of interest" description="Disordered" evidence="7">
    <location>
        <begin position="26"/>
        <end position="54"/>
    </location>
</feature>